<dbReference type="InterPro" id="IPR041497">
    <property type="entry name" value="Thump-like"/>
</dbReference>
<keyword evidence="2" id="KW-0489">Methyltransferase</keyword>
<feature type="domain" description="THUMP-like" evidence="1">
    <location>
        <begin position="322"/>
        <end position="394"/>
    </location>
</feature>
<accession>A0A6I2FAI7</accession>
<proteinExistence type="predicted"/>
<reference evidence="2 3" key="1">
    <citation type="submission" date="2019-10" db="EMBL/GenBank/DDBJ databases">
        <authorList>
            <person name="Nie G."/>
            <person name="Ming H."/>
            <person name="Yi B."/>
        </authorList>
    </citation>
    <scope>NUCLEOTIDE SEQUENCE [LARGE SCALE GENOMIC DNA]</scope>
    <source>
        <strain evidence="2 3">CFH 90414</strain>
    </source>
</reference>
<dbReference type="Proteomes" id="UP000431080">
    <property type="component" value="Unassembled WGS sequence"/>
</dbReference>
<evidence type="ECO:0000259" key="1">
    <source>
        <dbReference type="Pfam" id="PF18096"/>
    </source>
</evidence>
<gene>
    <name evidence="2" type="ORF">GE115_15570</name>
</gene>
<dbReference type="SUPFAM" id="SSF53335">
    <property type="entry name" value="S-adenosyl-L-methionine-dependent methyltransferases"/>
    <property type="match status" value="1"/>
</dbReference>
<protein>
    <submittedName>
        <fullName evidence="2">SAM-dependent methyltransferase</fullName>
    </submittedName>
</protein>
<evidence type="ECO:0000313" key="2">
    <source>
        <dbReference type="EMBL" id="MRG61274.1"/>
    </source>
</evidence>
<dbReference type="RefSeq" id="WP_312855247.1">
    <property type="nucleotide sequence ID" value="NZ_WJIF01000011.1"/>
</dbReference>
<dbReference type="InterPro" id="IPR029063">
    <property type="entry name" value="SAM-dependent_MTases_sf"/>
</dbReference>
<name>A0A6I2FAI7_9MICO</name>
<dbReference type="Gene3D" id="3.40.50.150">
    <property type="entry name" value="Vaccinia Virus protein VP39"/>
    <property type="match status" value="1"/>
</dbReference>
<dbReference type="AlphaFoldDB" id="A0A6I2FAI7"/>
<organism evidence="2 3">
    <name type="scientific">Agromyces agglutinans</name>
    <dbReference type="NCBI Taxonomy" id="2662258"/>
    <lineage>
        <taxon>Bacteria</taxon>
        <taxon>Bacillati</taxon>
        <taxon>Actinomycetota</taxon>
        <taxon>Actinomycetes</taxon>
        <taxon>Micrococcales</taxon>
        <taxon>Microbacteriaceae</taxon>
        <taxon>Agromyces</taxon>
    </lineage>
</organism>
<dbReference type="EMBL" id="WJIF01000011">
    <property type="protein sequence ID" value="MRG61274.1"/>
    <property type="molecule type" value="Genomic_DNA"/>
</dbReference>
<evidence type="ECO:0000313" key="3">
    <source>
        <dbReference type="Proteomes" id="UP000431080"/>
    </source>
</evidence>
<dbReference type="CDD" id="cd02440">
    <property type="entry name" value="AdoMet_MTases"/>
    <property type="match status" value="1"/>
</dbReference>
<keyword evidence="3" id="KW-1185">Reference proteome</keyword>
<dbReference type="Pfam" id="PF18096">
    <property type="entry name" value="Thump_like"/>
    <property type="match status" value="1"/>
</dbReference>
<dbReference type="GO" id="GO:0032259">
    <property type="term" value="P:methylation"/>
    <property type="evidence" value="ECO:0007669"/>
    <property type="project" value="UniProtKB-KW"/>
</dbReference>
<keyword evidence="2" id="KW-0808">Transferase</keyword>
<comment type="caution">
    <text evidence="2">The sequence shown here is derived from an EMBL/GenBank/DDBJ whole genome shotgun (WGS) entry which is preliminary data.</text>
</comment>
<sequence length="395" mass="41890">MDRAELVELLSPEGLRLLDSLPEWDSKADVVRTVADLRKLGHSPGLVAAVLGQARLRQKARAKFGEFAQRMLFTEAGLEQATRLKVAALHAGRFARAGIGHVADLGCGIGGDSLALAAVDLEVTAADADEVTAAVAAFNLTPFPKARVLHARAEEVPLGGIGGAWLDPARRTTSGGRTTRLADASAYTPPLDFAFGLADRMAVGVKLGPGTDREVIPAGSEAQWVSVDGDVVELGVWFGPLARPGVGRAALVIRGDQAFELTAAADSADAPTGPLGDYLYEPDGAVIRARLIGDLARANAGWMLSDGIAYVTADRAFESPFARGFRVLERLPNDERRLRQALAERGIGTLEIKKRGVDVDPARLRTSLKLKGEASATLAVTREQGQRVTLLVERL</sequence>
<dbReference type="GO" id="GO:0008168">
    <property type="term" value="F:methyltransferase activity"/>
    <property type="evidence" value="ECO:0007669"/>
    <property type="project" value="UniProtKB-KW"/>
</dbReference>